<evidence type="ECO:0000256" key="3">
    <source>
        <dbReference type="ARBA" id="ARBA00022777"/>
    </source>
</evidence>
<dbReference type="RefSeq" id="WP_343873649.1">
    <property type="nucleotide sequence ID" value="NZ_BAAAIX010000019.1"/>
</dbReference>
<dbReference type="SUPFAM" id="SSF53067">
    <property type="entry name" value="Actin-like ATPase domain"/>
    <property type="match status" value="2"/>
</dbReference>
<evidence type="ECO:0000256" key="6">
    <source>
        <dbReference type="ARBA" id="ARBA00023277"/>
    </source>
</evidence>
<reference evidence="11" key="1">
    <citation type="journal article" date="2019" name="Int. J. Syst. Evol. Microbiol.">
        <title>The Global Catalogue of Microorganisms (GCM) 10K type strain sequencing project: providing services to taxonomists for standard genome sequencing and annotation.</title>
        <authorList>
            <consortium name="The Broad Institute Genomics Platform"/>
            <consortium name="The Broad Institute Genome Sequencing Center for Infectious Disease"/>
            <person name="Wu L."/>
            <person name="Ma J."/>
        </authorList>
    </citation>
    <scope>NUCLEOTIDE SEQUENCE [LARGE SCALE GENOMIC DNA]</scope>
    <source>
        <strain evidence="11">CAIM 431</strain>
    </source>
</reference>
<proteinExistence type="predicted"/>
<keyword evidence="5" id="KW-0054">Arabinose catabolism</keyword>
<gene>
    <name evidence="10" type="ORF">ACFSCS_10100</name>
</gene>
<dbReference type="InterPro" id="IPR000577">
    <property type="entry name" value="Carb_kinase_FGGY"/>
</dbReference>
<dbReference type="PANTHER" id="PTHR43435:SF4">
    <property type="entry name" value="FGGY CARBOHYDRATE KINASE DOMAIN-CONTAINING PROTEIN"/>
    <property type="match status" value="1"/>
</dbReference>
<dbReference type="InterPro" id="IPR043129">
    <property type="entry name" value="ATPase_NBD"/>
</dbReference>
<name>A0ABW4RW71_9ACTN</name>
<keyword evidence="3" id="KW-0418">Kinase</keyword>
<dbReference type="InterPro" id="IPR018484">
    <property type="entry name" value="FGGY_N"/>
</dbReference>
<dbReference type="PIRSF" id="PIRSF000538">
    <property type="entry name" value="GlpK"/>
    <property type="match status" value="1"/>
</dbReference>
<dbReference type="PANTHER" id="PTHR43435">
    <property type="entry name" value="RIBULOKINASE"/>
    <property type="match status" value="1"/>
</dbReference>
<dbReference type="EMBL" id="JBHUFZ010000022">
    <property type="protein sequence ID" value="MFD1890526.1"/>
    <property type="molecule type" value="Genomic_DNA"/>
</dbReference>
<evidence type="ECO:0000256" key="7">
    <source>
        <dbReference type="SAM" id="MobiDB-lite"/>
    </source>
</evidence>
<evidence type="ECO:0000313" key="11">
    <source>
        <dbReference type="Proteomes" id="UP001597326"/>
    </source>
</evidence>
<dbReference type="Gene3D" id="3.30.420.40">
    <property type="match status" value="2"/>
</dbReference>
<keyword evidence="4" id="KW-0067">ATP-binding</keyword>
<dbReference type="Pfam" id="PF02782">
    <property type="entry name" value="FGGY_C"/>
    <property type="match status" value="1"/>
</dbReference>
<protein>
    <submittedName>
        <fullName evidence="10">Ribulokinase</fullName>
    </submittedName>
</protein>
<keyword evidence="1" id="KW-0808">Transferase</keyword>
<dbReference type="InterPro" id="IPR018485">
    <property type="entry name" value="FGGY_C"/>
</dbReference>
<keyword evidence="6" id="KW-0119">Carbohydrate metabolism</keyword>
<dbReference type="Pfam" id="PF00370">
    <property type="entry name" value="FGGY_N"/>
    <property type="match status" value="1"/>
</dbReference>
<evidence type="ECO:0000256" key="2">
    <source>
        <dbReference type="ARBA" id="ARBA00022741"/>
    </source>
</evidence>
<dbReference type="CDD" id="cd07781">
    <property type="entry name" value="ASKHA_NBD_FGGY_L-RBK"/>
    <property type="match status" value="1"/>
</dbReference>
<keyword evidence="2" id="KW-0547">Nucleotide-binding</keyword>
<feature type="domain" description="Carbohydrate kinase FGGY C-terminal" evidence="9">
    <location>
        <begin position="272"/>
        <end position="467"/>
    </location>
</feature>
<feature type="domain" description="Carbohydrate kinase FGGY N-terminal" evidence="8">
    <location>
        <begin position="15"/>
        <end position="262"/>
    </location>
</feature>
<accession>A0ABW4RW71</accession>
<dbReference type="Proteomes" id="UP001597326">
    <property type="component" value="Unassembled WGS sequence"/>
</dbReference>
<keyword evidence="11" id="KW-1185">Reference proteome</keyword>
<evidence type="ECO:0000256" key="4">
    <source>
        <dbReference type="ARBA" id="ARBA00022840"/>
    </source>
</evidence>
<evidence type="ECO:0000256" key="5">
    <source>
        <dbReference type="ARBA" id="ARBA00022935"/>
    </source>
</evidence>
<feature type="region of interest" description="Disordered" evidence="7">
    <location>
        <begin position="524"/>
        <end position="544"/>
    </location>
</feature>
<dbReference type="InterPro" id="IPR005929">
    <property type="entry name" value="Ribulokinase"/>
</dbReference>
<evidence type="ECO:0000259" key="9">
    <source>
        <dbReference type="Pfam" id="PF02782"/>
    </source>
</evidence>
<comment type="caution">
    <text evidence="10">The sequence shown here is derived from an EMBL/GenBank/DDBJ whole genome shotgun (WGS) entry which is preliminary data.</text>
</comment>
<evidence type="ECO:0000313" key="10">
    <source>
        <dbReference type="EMBL" id="MFD1890526.1"/>
    </source>
</evidence>
<sequence length="544" mass="58200">MDAPQRADLTTGPFFLGIDFGTGGCRCGIFDAEGEPVHFHDSPWQTSYPGRGMAEQDPRQWWESLVRATRMVVEESGVAPQAIKGIGFGATSATLVSIDASGQALRPAMMWMDVRATEQAARADQLDHPVRRYNGGGQTPATAEWYPFKAAWLRENDREVYDRTRWLLDCPDWLGHKLTGELRVNLCSASLKMYHDNSLGGWPTDFYEAVGAGDAFGKLPEQMGVPGTQLGGLLPEVAEELGLVAGTPVGVGIVDAECGMLGLNVLEPGRMALITGSSDVLLGQADAPISGPGFFGGYTDALVQGLYIVEGAQASTGSALRWFRDNFAGEVKPAADALGISAFDLLNRIAKDIPIGSDGVVINEYFQGNRTPYTDSRARATITGLGLHHTSAHVYHALQEAACYGLEHNLRAMRQAGFSADQLVACGGSLKSRDWMQMHADVTGVPITTTKVQDASCLGAAILGAAASGLVGDMKQAASAMVHEVDVIEPDRAAHEEYTFWTDAYIDLYPGVRGVQHRIAEHLSRKPGAGEQGDPGAQPEQPQG</sequence>
<organism evidence="10 11">
    <name type="scientific">Luteococcus peritonei</name>
    <dbReference type="NCBI Taxonomy" id="88874"/>
    <lineage>
        <taxon>Bacteria</taxon>
        <taxon>Bacillati</taxon>
        <taxon>Actinomycetota</taxon>
        <taxon>Actinomycetes</taxon>
        <taxon>Propionibacteriales</taxon>
        <taxon>Propionibacteriaceae</taxon>
        <taxon>Luteococcus</taxon>
    </lineage>
</organism>
<evidence type="ECO:0000256" key="1">
    <source>
        <dbReference type="ARBA" id="ARBA00022679"/>
    </source>
</evidence>
<evidence type="ECO:0000259" key="8">
    <source>
        <dbReference type="Pfam" id="PF00370"/>
    </source>
</evidence>